<dbReference type="Pfam" id="PF22820">
    <property type="entry name" value="TcaA_3rd_4th"/>
    <property type="match status" value="1"/>
</dbReference>
<dbReference type="RefSeq" id="WP_009558834.1">
    <property type="nucleotide sequence ID" value="NZ_AYZN01000004.1"/>
</dbReference>
<dbReference type="GO" id="GO:0005886">
    <property type="term" value="C:plasma membrane"/>
    <property type="evidence" value="ECO:0007669"/>
    <property type="project" value="UniProtKB-SubCell"/>
</dbReference>
<dbReference type="AlphaFoldDB" id="I7LA12"/>
<evidence type="ECO:0000256" key="1">
    <source>
        <dbReference type="SAM" id="Phobius"/>
    </source>
</evidence>
<dbReference type="PANTHER" id="PTHR40038">
    <property type="entry name" value="MEMBRANE-ASSOCIATED PROTEIN TCAA"/>
    <property type="match status" value="1"/>
</dbReference>
<proteinExistence type="predicted"/>
<reference evidence="4 5" key="1">
    <citation type="submission" date="2012-06" db="EMBL/GenBank/DDBJ databases">
        <title>Draft Genome Sequence of Lactobacillus pasteurii CRBIP 24.76T.</title>
        <authorList>
            <person name="Cousin S."/>
            <person name="Bouchier C."/>
            <person name="Loux V."/>
            <person name="Ma L."/>
            <person name="Creno S."/>
            <person name="Bizet C."/>
            <person name="Clermont D."/>
        </authorList>
    </citation>
    <scope>NUCLEOTIDE SEQUENCE [LARGE SCALE GENOMIC DNA]</scope>
    <source>
        <strain evidence="5">CRBIP 24.76T</strain>
    </source>
</reference>
<feature type="domain" description="TcaA 4th" evidence="3">
    <location>
        <begin position="207"/>
        <end position="259"/>
    </location>
</feature>
<name>I7LA12_9LACO</name>
<dbReference type="OrthoDB" id="2327418at2"/>
<keyword evidence="1" id="KW-0472">Membrane</keyword>
<dbReference type="Proteomes" id="UP000009311">
    <property type="component" value="Unassembled WGS sequence"/>
</dbReference>
<evidence type="ECO:0000313" key="4">
    <source>
        <dbReference type="EMBL" id="CCI84291.1"/>
    </source>
</evidence>
<protein>
    <submittedName>
        <fullName evidence="4">Uncharacterized protein</fullName>
    </submittedName>
</protein>
<dbReference type="InterPro" id="IPR054529">
    <property type="entry name" value="TcaA_2nd"/>
</dbReference>
<keyword evidence="1" id="KW-1133">Transmembrane helix</keyword>
<dbReference type="PANTHER" id="PTHR40038:SF1">
    <property type="entry name" value="MEMBRANE-ASSOCIATED PROTEIN TCAA"/>
    <property type="match status" value="1"/>
</dbReference>
<organism evidence="4 5">
    <name type="scientific">Lactobacillus pasteurii DSM 23907 = CRBIP 24.76</name>
    <dbReference type="NCBI Taxonomy" id="1423790"/>
    <lineage>
        <taxon>Bacteria</taxon>
        <taxon>Bacillati</taxon>
        <taxon>Bacillota</taxon>
        <taxon>Bacilli</taxon>
        <taxon>Lactobacillales</taxon>
        <taxon>Lactobacillaceae</taxon>
        <taxon>Lactobacillus</taxon>
    </lineage>
</organism>
<keyword evidence="5" id="KW-1185">Reference proteome</keyword>
<evidence type="ECO:0000259" key="3">
    <source>
        <dbReference type="Pfam" id="PF22820"/>
    </source>
</evidence>
<dbReference type="Pfam" id="PF22813">
    <property type="entry name" value="TcaA_2nd"/>
    <property type="match status" value="1"/>
</dbReference>
<feature type="transmembrane region" description="Helical" evidence="1">
    <location>
        <begin position="21"/>
        <end position="39"/>
    </location>
</feature>
<evidence type="ECO:0000313" key="5">
    <source>
        <dbReference type="Proteomes" id="UP000009311"/>
    </source>
</evidence>
<sequence>MEKKDKKVKKPRKPHRGLWTILCILLAFAGFYIWGSIYYQKSFQINRILEAVDNPAKDLSPYVTPSNPDITVNAKSLQALQSYFKHNPRAFAQLKDDLHYGKSQTQIKLVENGNHFLLFPKYQLWIKVYRPQVETNHANSNLTVNGKDYGQMLGGDQNYYQDLGLVFPGRYHLLVETKVSGRKLKADSVANIWSGKTINLKIKTGTFIVRSVPLAKVYINDKYVKQLNKDGQASFKNYPLTRGMELYVRAEYGGEKINSLLVRDLAKKIESDFSKSDDTASDYGDVDYFEGNQKNAVYQDVEGDYVVNPLWPGLIDRASAYTLLRRTYLKPEADDFISGKDNETYQQLKHKLKKFTKIKKRQVGVKIIQLLPAGNNYSDLTYQISYKYKSKKKTKVVKLDQAHVLIRLKDDKFYIDKALE</sequence>
<keyword evidence="1" id="KW-0812">Transmembrane</keyword>
<dbReference type="STRING" id="1423790.BN53_08760"/>
<comment type="caution">
    <text evidence="4">The sequence shown here is derived from an EMBL/GenBank/DDBJ whole genome shotgun (WGS) entry which is preliminary data.</text>
</comment>
<dbReference type="PATRIC" id="fig|1423790.3.peg.1412"/>
<accession>I7LA12</accession>
<dbReference type="InterPro" id="IPR054530">
    <property type="entry name" value="TcaA_4th"/>
</dbReference>
<feature type="domain" description="TcaA second" evidence="2">
    <location>
        <begin position="44"/>
        <end position="124"/>
    </location>
</feature>
<dbReference type="eggNOG" id="COG4640">
    <property type="taxonomic scope" value="Bacteria"/>
</dbReference>
<evidence type="ECO:0000259" key="2">
    <source>
        <dbReference type="Pfam" id="PF22813"/>
    </source>
</evidence>
<gene>
    <name evidence="4" type="ORF">BN53_08760</name>
</gene>
<dbReference type="EMBL" id="CAKD01000001">
    <property type="protein sequence ID" value="CCI84291.1"/>
    <property type="molecule type" value="Genomic_DNA"/>
</dbReference>